<sequence length="339" mass="37852">MHSDYKSQETNHQGNGEPEITPYHGEAAPLPDNVTNGVHEVTEDVEKQGIRPFDIIISNKDRRPINDMFFRGNRAVMNEDTNICANKESCKKSRPLISGAAYCISSRSMIPLNKAVLSGYNFTAGISLMFYQNLISTIIVSLLSSCGYVYVEKLNWKLVRIWIPLNSIFVGMLVSGMYSLRFINIAMVWAAVFLMIISAVSGGFTDLSFNGAGYAWQLFNCVLTANYSLTLRRIMDKAKQATRSENLNEFSMYVRKSQVIKLPIFWAVATASGLLGLAISFTSMWFLHQTGPTTHSLVGSLNKIPISIAGIMLFHVPLSISKLLQYSIWILCRNVFCKG</sequence>
<organism evidence="1 2">
    <name type="scientific">Melastoma candidum</name>
    <dbReference type="NCBI Taxonomy" id="119954"/>
    <lineage>
        <taxon>Eukaryota</taxon>
        <taxon>Viridiplantae</taxon>
        <taxon>Streptophyta</taxon>
        <taxon>Embryophyta</taxon>
        <taxon>Tracheophyta</taxon>
        <taxon>Spermatophyta</taxon>
        <taxon>Magnoliopsida</taxon>
        <taxon>eudicotyledons</taxon>
        <taxon>Gunneridae</taxon>
        <taxon>Pentapetalae</taxon>
        <taxon>rosids</taxon>
        <taxon>malvids</taxon>
        <taxon>Myrtales</taxon>
        <taxon>Melastomataceae</taxon>
        <taxon>Melastomatoideae</taxon>
        <taxon>Melastomateae</taxon>
        <taxon>Melastoma</taxon>
    </lineage>
</organism>
<gene>
    <name evidence="1" type="ORF">MLD38_003947</name>
</gene>
<evidence type="ECO:0000313" key="1">
    <source>
        <dbReference type="EMBL" id="KAI4385965.1"/>
    </source>
</evidence>
<accession>A0ACB9S3M2</accession>
<proteinExistence type="predicted"/>
<evidence type="ECO:0000313" key="2">
    <source>
        <dbReference type="Proteomes" id="UP001057402"/>
    </source>
</evidence>
<comment type="caution">
    <text evidence="1">The sequence shown here is derived from an EMBL/GenBank/DDBJ whole genome shotgun (WGS) entry which is preliminary data.</text>
</comment>
<dbReference type="EMBL" id="CM042881">
    <property type="protein sequence ID" value="KAI4385965.1"/>
    <property type="molecule type" value="Genomic_DNA"/>
</dbReference>
<dbReference type="Proteomes" id="UP001057402">
    <property type="component" value="Chromosome 2"/>
</dbReference>
<protein>
    <submittedName>
        <fullName evidence="1">Uncharacterized protein</fullName>
    </submittedName>
</protein>
<name>A0ACB9S3M2_9MYRT</name>
<keyword evidence="2" id="KW-1185">Reference proteome</keyword>
<reference evidence="2" key="1">
    <citation type="journal article" date="2023" name="Front. Plant Sci.">
        <title>Chromosomal-level genome assembly of Melastoma candidum provides insights into trichome evolution.</title>
        <authorList>
            <person name="Zhong Y."/>
            <person name="Wu W."/>
            <person name="Sun C."/>
            <person name="Zou P."/>
            <person name="Liu Y."/>
            <person name="Dai S."/>
            <person name="Zhou R."/>
        </authorList>
    </citation>
    <scope>NUCLEOTIDE SEQUENCE [LARGE SCALE GENOMIC DNA]</scope>
</reference>